<dbReference type="RefSeq" id="YP_009200884.1">
    <property type="nucleotide sequence ID" value="NC_028826.1"/>
</dbReference>
<keyword evidence="3" id="KW-1185">Reference proteome</keyword>
<gene>
    <name evidence="2" type="ORF">EFm5_14</name>
</gene>
<keyword evidence="1" id="KW-0812">Transmembrane</keyword>
<evidence type="ECO:0000313" key="2">
    <source>
        <dbReference type="EMBL" id="ALF01983.1"/>
    </source>
</evidence>
<name>A0A0M3ULC6_9CAUD</name>
<evidence type="ECO:0000256" key="1">
    <source>
        <dbReference type="SAM" id="Phobius"/>
    </source>
</evidence>
<reference evidence="2 3" key="1">
    <citation type="submission" date="2015-08" db="EMBL/GenBank/DDBJ databases">
        <title>Complete genome sequence analysis of novel bacteriophage IME-EFm5.</title>
        <authorList>
            <person name="Gong P."/>
            <person name="Han W."/>
            <person name="Gu J."/>
        </authorList>
    </citation>
    <scope>NUCLEOTIDE SEQUENCE [LARGE SCALE GENOMIC DNA]</scope>
</reference>
<organism evidence="2 3">
    <name type="scientific">Enterococcus phage IME-EFm5</name>
    <dbReference type="NCBI Taxonomy" id="1718158"/>
    <lineage>
        <taxon>Viruses</taxon>
        <taxon>Duplodnaviria</taxon>
        <taxon>Heunggongvirae</taxon>
        <taxon>Uroviricota</taxon>
        <taxon>Caudoviricetes</taxon>
        <taxon>Efemquintavirus</taxon>
        <taxon>Efemquintavirus Efm5</taxon>
    </lineage>
</organism>
<accession>A0A0M3ULC6</accession>
<keyword evidence="1" id="KW-0472">Membrane</keyword>
<dbReference type="EMBL" id="KT588072">
    <property type="protein sequence ID" value="ALF01983.1"/>
    <property type="molecule type" value="Genomic_DNA"/>
</dbReference>
<sequence>MKLFIKSLFTLFYSLFIGVTLLYASTNGFFTALGNILIFILFGVSIKIMFDWVFKEDN</sequence>
<dbReference type="GeneID" id="26628053"/>
<dbReference type="KEGG" id="vg:26628053"/>
<keyword evidence="1" id="KW-1133">Transmembrane helix</keyword>
<feature type="transmembrane region" description="Helical" evidence="1">
    <location>
        <begin position="34"/>
        <end position="54"/>
    </location>
</feature>
<protein>
    <submittedName>
        <fullName evidence="2">Uncharacterized protein</fullName>
    </submittedName>
</protein>
<evidence type="ECO:0000313" key="3">
    <source>
        <dbReference type="Proteomes" id="UP000203130"/>
    </source>
</evidence>
<dbReference type="Proteomes" id="UP000203130">
    <property type="component" value="Segment"/>
</dbReference>
<proteinExistence type="predicted"/>